<comment type="caution">
    <text evidence="1">The sequence shown here is derived from an EMBL/GenBank/DDBJ whole genome shotgun (WGS) entry which is preliminary data.</text>
</comment>
<accession>L8X1P9</accession>
<dbReference type="EMBL" id="AFRT01000680">
    <property type="protein sequence ID" value="ELU42938.1"/>
    <property type="molecule type" value="Genomic_DNA"/>
</dbReference>
<evidence type="ECO:0000313" key="2">
    <source>
        <dbReference type="Proteomes" id="UP000011668"/>
    </source>
</evidence>
<evidence type="ECO:0000313" key="1">
    <source>
        <dbReference type="EMBL" id="ELU42938.1"/>
    </source>
</evidence>
<keyword evidence="2" id="KW-1185">Reference proteome</keyword>
<name>L8X1P9_THACA</name>
<dbReference type="HOGENOM" id="CLU_2759565_0_0_1"/>
<gene>
    <name evidence="1" type="ORF">AG1IA_03029</name>
</gene>
<sequence length="70" mass="7817">MTTYKPTSLNVYDIAGPAMSGFRSHYMVRTRITTSLSLSTPFFHPSSRWMNISWIGTSKLVSQNAALDST</sequence>
<reference evidence="1 2" key="1">
    <citation type="journal article" date="2013" name="Nat. Commun.">
        <title>The evolution and pathogenic mechanisms of the rice sheath blight pathogen.</title>
        <authorList>
            <person name="Zheng A."/>
            <person name="Lin R."/>
            <person name="Xu L."/>
            <person name="Qin P."/>
            <person name="Tang C."/>
            <person name="Ai P."/>
            <person name="Zhang D."/>
            <person name="Liu Y."/>
            <person name="Sun Z."/>
            <person name="Feng H."/>
            <person name="Wang Y."/>
            <person name="Chen Y."/>
            <person name="Liang X."/>
            <person name="Fu R."/>
            <person name="Li Q."/>
            <person name="Zhang J."/>
            <person name="Yu X."/>
            <person name="Xie Z."/>
            <person name="Ding L."/>
            <person name="Guan P."/>
            <person name="Tang J."/>
            <person name="Liang Y."/>
            <person name="Wang S."/>
            <person name="Deng Q."/>
            <person name="Li S."/>
            <person name="Zhu J."/>
            <person name="Wang L."/>
            <person name="Liu H."/>
            <person name="Li P."/>
        </authorList>
    </citation>
    <scope>NUCLEOTIDE SEQUENCE [LARGE SCALE GENOMIC DNA]</scope>
    <source>
        <strain evidence="2">AG-1 IA</strain>
    </source>
</reference>
<dbReference type="Proteomes" id="UP000011668">
    <property type="component" value="Unassembled WGS sequence"/>
</dbReference>
<organism evidence="1 2">
    <name type="scientific">Thanatephorus cucumeris (strain AG1-IA)</name>
    <name type="common">Rice sheath blight fungus</name>
    <name type="synonym">Rhizoctonia solani</name>
    <dbReference type="NCBI Taxonomy" id="983506"/>
    <lineage>
        <taxon>Eukaryota</taxon>
        <taxon>Fungi</taxon>
        <taxon>Dikarya</taxon>
        <taxon>Basidiomycota</taxon>
        <taxon>Agaricomycotina</taxon>
        <taxon>Agaricomycetes</taxon>
        <taxon>Cantharellales</taxon>
        <taxon>Ceratobasidiaceae</taxon>
        <taxon>Rhizoctonia</taxon>
        <taxon>Rhizoctonia solani AG-1</taxon>
    </lineage>
</organism>
<protein>
    <submittedName>
        <fullName evidence="1">Uncharacterized protein</fullName>
    </submittedName>
</protein>
<proteinExistence type="predicted"/>
<dbReference type="AlphaFoldDB" id="L8X1P9"/>